<keyword evidence="2" id="KW-0813">Transport</keyword>
<dbReference type="InterPro" id="IPR003684">
    <property type="entry name" value="Porin_alphabac"/>
</dbReference>
<dbReference type="STRING" id="537006.PRABACTJOHN_01312"/>
<keyword evidence="3" id="KW-0472">Membrane</keyword>
<gene>
    <name evidence="4" type="ORF">PRABACTJOHN_01312</name>
</gene>
<comment type="similarity">
    <text evidence="1">Belongs to the alphaproteobacteria porin family.</text>
</comment>
<dbReference type="HOGENOM" id="CLU_649963_0_0_10"/>
<dbReference type="EMBL" id="ABYH01000114">
    <property type="protein sequence ID" value="EEC97276.1"/>
    <property type="molecule type" value="Genomic_DNA"/>
</dbReference>
<evidence type="ECO:0000256" key="2">
    <source>
        <dbReference type="ARBA" id="ARBA00022448"/>
    </source>
</evidence>
<evidence type="ECO:0000256" key="3">
    <source>
        <dbReference type="ARBA" id="ARBA00023136"/>
    </source>
</evidence>
<evidence type="ECO:0008006" key="6">
    <source>
        <dbReference type="Google" id="ProtNLM"/>
    </source>
</evidence>
<organism evidence="4 5">
    <name type="scientific">Parabacteroides johnsonii DSM 18315</name>
    <dbReference type="NCBI Taxonomy" id="537006"/>
    <lineage>
        <taxon>Bacteria</taxon>
        <taxon>Pseudomonadati</taxon>
        <taxon>Bacteroidota</taxon>
        <taxon>Bacteroidia</taxon>
        <taxon>Bacteroidales</taxon>
        <taxon>Tannerellaceae</taxon>
        <taxon>Parabacteroides</taxon>
    </lineage>
</organism>
<accession>B7B8G1</accession>
<dbReference type="Proteomes" id="UP000005510">
    <property type="component" value="Unassembled WGS sequence"/>
</dbReference>
<reference evidence="4 5" key="1">
    <citation type="submission" date="2008-10" db="EMBL/GenBank/DDBJ databases">
        <title>Draft genome sequence of Parabacteroides johnsonii (DSM 18315).</title>
        <authorList>
            <person name="Sudarsanam P."/>
            <person name="Ley R."/>
            <person name="Guruge J."/>
            <person name="Turnbaugh P.J."/>
            <person name="Mahowald M."/>
            <person name="Liep D."/>
            <person name="Gordon J."/>
        </authorList>
    </citation>
    <scope>NUCLEOTIDE SEQUENCE [LARGE SCALE GENOMIC DNA]</scope>
    <source>
        <strain evidence="4 5">DSM 18315</strain>
    </source>
</reference>
<dbReference type="AlphaFoldDB" id="B7B8G1"/>
<protein>
    <recommendedName>
        <fullName evidence="6">Outer membrane insertion signal domain protein</fullName>
    </recommendedName>
</protein>
<evidence type="ECO:0000256" key="1">
    <source>
        <dbReference type="ARBA" id="ARBA00009521"/>
    </source>
</evidence>
<evidence type="ECO:0000313" key="4">
    <source>
        <dbReference type="EMBL" id="EEC97276.1"/>
    </source>
</evidence>
<dbReference type="GO" id="GO:0015288">
    <property type="term" value="F:porin activity"/>
    <property type="evidence" value="ECO:0007669"/>
    <property type="project" value="InterPro"/>
</dbReference>
<name>B7B8G1_9BACT</name>
<dbReference type="SUPFAM" id="SSF56935">
    <property type="entry name" value="Porins"/>
    <property type="match status" value="1"/>
</dbReference>
<evidence type="ECO:0000313" key="5">
    <source>
        <dbReference type="Proteomes" id="UP000005510"/>
    </source>
</evidence>
<dbReference type="Pfam" id="PF02530">
    <property type="entry name" value="Porin_2"/>
    <property type="match status" value="1"/>
</dbReference>
<proteinExistence type="inferred from homology"/>
<sequence>MNPLTQPFPLISVQIGNSSKQSTFMKTLLKSAVLLLGMGLVSAHSHAQKVVVEDNEPNSVMFVTIDKAGNEIIRIMNESQSPRFHEPKAPRFLLTDRKGKFALGIGGYVKLAAEYDFGGISDNIDFYPALIPGKGQSYVRNQFQMDATTSTIFLKLVGHTDLLGDFVVYTAGNFRGGSGKIFELRNAYVSARGFTAGYDYGSFMDLGNVPATIDFAGPNGMSIYHATQIRYEYALAKGLKAGIGVEMPIVDGLTNEHVSIAKQRMPNFPIYVQYGWTPKSHFRAAAIIRSMSYDNLTAHKTESEIGWGVLASATFNVMNRLQVYGQGVYGKGIGQFLNDMSLLNVDVVPNPEKEGKMQVLPMMGWFAGMQYNFSPKVFITSTYGQSRLYSHDGYPTTPSEQYRYGQYLNATLFWNITSDLQVGAEYLRGWRTDFNGDTRHANRMNLAVQYSF</sequence>
<dbReference type="GO" id="GO:0016020">
    <property type="term" value="C:membrane"/>
    <property type="evidence" value="ECO:0007669"/>
    <property type="project" value="InterPro"/>
</dbReference>
<reference evidence="4 5" key="2">
    <citation type="submission" date="2008-10" db="EMBL/GenBank/DDBJ databases">
        <authorList>
            <person name="Fulton L."/>
            <person name="Clifton S."/>
            <person name="Fulton B."/>
            <person name="Xu J."/>
            <person name="Minx P."/>
            <person name="Pepin K.H."/>
            <person name="Johnson M."/>
            <person name="Bhonagiri V."/>
            <person name="Nash W.E."/>
            <person name="Mardis E.R."/>
            <person name="Wilson R.K."/>
        </authorList>
    </citation>
    <scope>NUCLEOTIDE SEQUENCE [LARGE SCALE GENOMIC DNA]</scope>
    <source>
        <strain evidence="4 5">DSM 18315</strain>
    </source>
</reference>
<comment type="caution">
    <text evidence="4">The sequence shown here is derived from an EMBL/GenBank/DDBJ whole genome shotgun (WGS) entry which is preliminary data.</text>
</comment>